<evidence type="ECO:0000256" key="1">
    <source>
        <dbReference type="SAM" id="SignalP"/>
    </source>
</evidence>
<dbReference type="RefSeq" id="WP_193993156.1">
    <property type="nucleotide sequence ID" value="NZ_JADEXP010000080.1"/>
</dbReference>
<gene>
    <name evidence="2" type="ORF">IQ260_11035</name>
</gene>
<dbReference type="Proteomes" id="UP000615026">
    <property type="component" value="Unassembled WGS sequence"/>
</dbReference>
<proteinExistence type="predicted"/>
<dbReference type="AlphaFoldDB" id="A0A928X3G4"/>
<evidence type="ECO:0000313" key="2">
    <source>
        <dbReference type="EMBL" id="MBE9067190.1"/>
    </source>
</evidence>
<name>A0A928X3G4_LEPEC</name>
<accession>A0A928X3G4</accession>
<protein>
    <submittedName>
        <fullName evidence="2">Uncharacterized protein</fullName>
    </submittedName>
</protein>
<keyword evidence="1" id="KW-0732">Signal</keyword>
<evidence type="ECO:0000313" key="3">
    <source>
        <dbReference type="Proteomes" id="UP000615026"/>
    </source>
</evidence>
<feature type="signal peptide" evidence="1">
    <location>
        <begin position="1"/>
        <end position="25"/>
    </location>
</feature>
<reference evidence="2" key="1">
    <citation type="submission" date="2020-10" db="EMBL/GenBank/DDBJ databases">
        <authorList>
            <person name="Castelo-Branco R."/>
            <person name="Eusebio N."/>
            <person name="Adriana R."/>
            <person name="Vieira A."/>
            <person name="Brugerolle De Fraissinette N."/>
            <person name="Rezende De Castro R."/>
            <person name="Schneider M.P."/>
            <person name="Vasconcelos V."/>
            <person name="Leao P.N."/>
        </authorList>
    </citation>
    <scope>NUCLEOTIDE SEQUENCE</scope>
    <source>
        <strain evidence="2">LEGE 11479</strain>
    </source>
</reference>
<keyword evidence="3" id="KW-1185">Reference proteome</keyword>
<dbReference type="EMBL" id="JADEXP010000080">
    <property type="protein sequence ID" value="MBE9067190.1"/>
    <property type="molecule type" value="Genomic_DNA"/>
</dbReference>
<sequence>MVISSLSKFIAASTAITVIVLPASATETIGEQLKPLVALQPVDNSNKSFWRQLPGSAIDVADGWVIGTGANPIGGGYNIYRWNGTSWQEMPGYAVRIGGTYNNPYVVNNENEIYWWDGFAWQQLPGTATDVADGWIIGTEANPIGGGYNIYRWNGTSWQETPGHAVHIGGNASNPYVVNNESEIYQAQ</sequence>
<comment type="caution">
    <text evidence="2">The sequence shown here is derived from an EMBL/GenBank/DDBJ whole genome shotgun (WGS) entry which is preliminary data.</text>
</comment>
<organism evidence="2 3">
    <name type="scientific">Leptolyngbya cf. ectocarpi LEGE 11479</name>
    <dbReference type="NCBI Taxonomy" id="1828722"/>
    <lineage>
        <taxon>Bacteria</taxon>
        <taxon>Bacillati</taxon>
        <taxon>Cyanobacteriota</taxon>
        <taxon>Cyanophyceae</taxon>
        <taxon>Leptolyngbyales</taxon>
        <taxon>Leptolyngbyaceae</taxon>
        <taxon>Leptolyngbya group</taxon>
        <taxon>Leptolyngbya</taxon>
    </lineage>
</organism>
<feature type="chain" id="PRO_5037011697" evidence="1">
    <location>
        <begin position="26"/>
        <end position="188"/>
    </location>
</feature>